<evidence type="ECO:0000313" key="6">
    <source>
        <dbReference type="Proteomes" id="UP000612855"/>
    </source>
</evidence>
<dbReference type="GO" id="GO:0016491">
    <property type="term" value="F:oxidoreductase activity"/>
    <property type="evidence" value="ECO:0007669"/>
    <property type="project" value="UniProtKB-KW"/>
</dbReference>
<dbReference type="SUPFAM" id="SSF51735">
    <property type="entry name" value="NAD(P)-binding Rossmann-fold domains"/>
    <property type="match status" value="1"/>
</dbReference>
<dbReference type="AlphaFoldDB" id="A0A917A220"/>
<evidence type="ECO:0000256" key="2">
    <source>
        <dbReference type="ARBA" id="ARBA00023002"/>
    </source>
</evidence>
<dbReference type="PANTHER" id="PTHR45024">
    <property type="entry name" value="DEHYDROGENASES, SHORT CHAIN"/>
    <property type="match status" value="1"/>
</dbReference>
<dbReference type="Gene3D" id="3.40.50.720">
    <property type="entry name" value="NAD(P)-binding Rossmann-like Domain"/>
    <property type="match status" value="1"/>
</dbReference>
<protein>
    <submittedName>
        <fullName evidence="5">Short-chain dehydrogenase</fullName>
    </submittedName>
</protein>
<dbReference type="SMART" id="SM00822">
    <property type="entry name" value="PKS_KR"/>
    <property type="match status" value="1"/>
</dbReference>
<keyword evidence="6" id="KW-1185">Reference proteome</keyword>
<evidence type="ECO:0000256" key="3">
    <source>
        <dbReference type="RuleBase" id="RU000363"/>
    </source>
</evidence>
<dbReference type="Pfam" id="PF00106">
    <property type="entry name" value="adh_short"/>
    <property type="match status" value="1"/>
</dbReference>
<dbReference type="EMBL" id="BMFJ01000001">
    <property type="protein sequence ID" value="GGE23110.1"/>
    <property type="molecule type" value="Genomic_DNA"/>
</dbReference>
<evidence type="ECO:0000259" key="4">
    <source>
        <dbReference type="SMART" id="SM00822"/>
    </source>
</evidence>
<gene>
    <name evidence="5" type="ORF">GCM10011360_09520</name>
</gene>
<dbReference type="PROSITE" id="PS00061">
    <property type="entry name" value="ADH_SHORT"/>
    <property type="match status" value="1"/>
</dbReference>
<evidence type="ECO:0000256" key="1">
    <source>
        <dbReference type="ARBA" id="ARBA00006484"/>
    </source>
</evidence>
<dbReference type="FunFam" id="3.40.50.720:FF:000084">
    <property type="entry name" value="Short-chain dehydrogenase reductase"/>
    <property type="match status" value="1"/>
</dbReference>
<sequence length="287" mass="30218">MGLLNGKVAIITGAGNGLGAAYARAFGAEGAKVLVNDLGGARDGSGGSIGPAQQVVDDITAAGGEAVANGNDVSTMEGGQAIFDQAMKQWGRVDILVNNAGILRDETFHKGSEANWDLVMKVHLKGTYCCTKPVFEWMRANGGGTIVNTSSTSGLLGNFGQSNYGAAKGGIYGLTRVLAIEGRKYGIKVMCMSPSALTRMTEDLPRYRELAEAEDGFPVAGLPDTIAQSMVYMCSDLCGMDKSGKVMHVGRPGIAELKVVRSDGWEPDYAYSAQDIADREAQIFFPD</sequence>
<keyword evidence="2" id="KW-0560">Oxidoreductase</keyword>
<feature type="domain" description="Ketoreductase" evidence="4">
    <location>
        <begin position="7"/>
        <end position="203"/>
    </location>
</feature>
<comment type="caution">
    <text evidence="5">The sequence shown here is derived from an EMBL/GenBank/DDBJ whole genome shotgun (WGS) entry which is preliminary data.</text>
</comment>
<comment type="similarity">
    <text evidence="1 3">Belongs to the short-chain dehydrogenases/reductases (SDR) family.</text>
</comment>
<dbReference type="InterPro" id="IPR036291">
    <property type="entry name" value="NAD(P)-bd_dom_sf"/>
</dbReference>
<dbReference type="PRINTS" id="PR00081">
    <property type="entry name" value="GDHRDH"/>
</dbReference>
<evidence type="ECO:0000313" key="5">
    <source>
        <dbReference type="EMBL" id="GGE23110.1"/>
    </source>
</evidence>
<dbReference type="InterPro" id="IPR020904">
    <property type="entry name" value="Sc_DH/Rdtase_CS"/>
</dbReference>
<proteinExistence type="inferred from homology"/>
<dbReference type="InterPro" id="IPR051687">
    <property type="entry name" value="Peroxisomal_Beta-Oxidation"/>
</dbReference>
<organism evidence="5 6">
    <name type="scientific">Primorskyibacter flagellatus</name>
    <dbReference type="NCBI Taxonomy" id="1387277"/>
    <lineage>
        <taxon>Bacteria</taxon>
        <taxon>Pseudomonadati</taxon>
        <taxon>Pseudomonadota</taxon>
        <taxon>Alphaproteobacteria</taxon>
        <taxon>Rhodobacterales</taxon>
        <taxon>Roseobacteraceae</taxon>
        <taxon>Primorskyibacter</taxon>
    </lineage>
</organism>
<accession>A0A917A220</accession>
<dbReference type="RefSeq" id="WP_188476521.1">
    <property type="nucleotide sequence ID" value="NZ_BMFJ01000001.1"/>
</dbReference>
<dbReference type="InterPro" id="IPR002347">
    <property type="entry name" value="SDR_fam"/>
</dbReference>
<dbReference type="PANTHER" id="PTHR45024:SF2">
    <property type="entry name" value="SCP2 DOMAIN-CONTAINING PROTEIN"/>
    <property type="match status" value="1"/>
</dbReference>
<dbReference type="Proteomes" id="UP000612855">
    <property type="component" value="Unassembled WGS sequence"/>
</dbReference>
<name>A0A917A220_9RHOB</name>
<dbReference type="InterPro" id="IPR057326">
    <property type="entry name" value="KR_dom"/>
</dbReference>
<reference evidence="6" key="1">
    <citation type="journal article" date="2019" name="Int. J. Syst. Evol. Microbiol.">
        <title>The Global Catalogue of Microorganisms (GCM) 10K type strain sequencing project: providing services to taxonomists for standard genome sequencing and annotation.</title>
        <authorList>
            <consortium name="The Broad Institute Genomics Platform"/>
            <consortium name="The Broad Institute Genome Sequencing Center for Infectious Disease"/>
            <person name="Wu L."/>
            <person name="Ma J."/>
        </authorList>
    </citation>
    <scope>NUCLEOTIDE SEQUENCE [LARGE SCALE GENOMIC DNA]</scope>
    <source>
        <strain evidence="6">CGMCC 1.12664</strain>
    </source>
</reference>
<dbReference type="PRINTS" id="PR00080">
    <property type="entry name" value="SDRFAMILY"/>
</dbReference>